<keyword evidence="3" id="KW-0963">Cytoplasm</keyword>
<dbReference type="SMART" id="SM00729">
    <property type="entry name" value="Elp3"/>
    <property type="match status" value="1"/>
</dbReference>
<dbReference type="SFLD" id="SFLDS00029">
    <property type="entry name" value="Radical_SAM"/>
    <property type="match status" value="1"/>
</dbReference>
<reference evidence="5 6" key="1">
    <citation type="submission" date="2019-07" db="EMBL/GenBank/DDBJ databases">
        <title>Whole genome shotgun sequence of Halolactibacillus alkaliphilus NBRC 103919.</title>
        <authorList>
            <person name="Hosoyama A."/>
            <person name="Uohara A."/>
            <person name="Ohji S."/>
            <person name="Ichikawa N."/>
        </authorList>
    </citation>
    <scope>NUCLEOTIDE SEQUENCE [LARGE SCALE GENOMIC DNA]</scope>
    <source>
        <strain evidence="5 6">NBRC 103919</strain>
    </source>
</reference>
<dbReference type="SFLD" id="SFLDG01082">
    <property type="entry name" value="B12-binding_domain_containing"/>
    <property type="match status" value="1"/>
</dbReference>
<evidence type="ECO:0000259" key="4">
    <source>
        <dbReference type="PROSITE" id="PS51918"/>
    </source>
</evidence>
<dbReference type="RefSeq" id="WP_089800830.1">
    <property type="nucleotide sequence ID" value="NZ_BJYE01000025.1"/>
</dbReference>
<feature type="domain" description="Radical SAM core" evidence="4">
    <location>
        <begin position="1"/>
        <end position="229"/>
    </location>
</feature>
<dbReference type="PROSITE" id="PS51918">
    <property type="entry name" value="RADICAL_SAM"/>
    <property type="match status" value="1"/>
</dbReference>
<protein>
    <recommendedName>
        <fullName evidence="2 3">Heme chaperone HemW</fullName>
    </recommendedName>
</protein>
<dbReference type="PANTHER" id="PTHR13932:SF5">
    <property type="entry name" value="RADICAL S-ADENOSYL METHIONINE DOMAIN-CONTAINING PROTEIN 1, MITOCHONDRIAL"/>
    <property type="match status" value="1"/>
</dbReference>
<dbReference type="EMBL" id="BJYE01000025">
    <property type="protein sequence ID" value="GEN57429.1"/>
    <property type="molecule type" value="Genomic_DNA"/>
</dbReference>
<dbReference type="InterPro" id="IPR010723">
    <property type="entry name" value="HemN_C"/>
</dbReference>
<comment type="similarity">
    <text evidence="1">Belongs to the anaerobic coproporphyrinogen-III oxidase family. HemW subfamily.</text>
</comment>
<evidence type="ECO:0000313" key="5">
    <source>
        <dbReference type="EMBL" id="GEN57429.1"/>
    </source>
</evidence>
<dbReference type="InterPro" id="IPR007197">
    <property type="entry name" value="rSAM"/>
</dbReference>
<dbReference type="InterPro" id="IPR006638">
    <property type="entry name" value="Elp3/MiaA/NifB-like_rSAM"/>
</dbReference>
<dbReference type="InterPro" id="IPR023404">
    <property type="entry name" value="rSAM_horseshoe"/>
</dbReference>
<dbReference type="PANTHER" id="PTHR13932">
    <property type="entry name" value="COPROPORPHYRINIGEN III OXIDASE"/>
    <property type="match status" value="1"/>
</dbReference>
<dbReference type="Gene3D" id="3.80.30.20">
    <property type="entry name" value="tm_1862 like domain"/>
    <property type="match status" value="1"/>
</dbReference>
<accession>A0A511X3A7</accession>
<dbReference type="AlphaFoldDB" id="A0A511X3A7"/>
<evidence type="ECO:0000256" key="3">
    <source>
        <dbReference type="RuleBase" id="RU364116"/>
    </source>
</evidence>
<gene>
    <name evidence="5" type="primary">hemN</name>
    <name evidence="5" type="ORF">HAL01_18930</name>
</gene>
<dbReference type="OrthoDB" id="9808022at2"/>
<evidence type="ECO:0000256" key="2">
    <source>
        <dbReference type="ARBA" id="ARBA00017228"/>
    </source>
</evidence>
<dbReference type="NCBIfam" id="TIGR00539">
    <property type="entry name" value="hemN_rel"/>
    <property type="match status" value="1"/>
</dbReference>
<comment type="subcellular location">
    <subcellularLocation>
        <location evidence="3">Cytoplasm</location>
    </subcellularLocation>
</comment>
<keyword evidence="3" id="KW-0004">4Fe-4S</keyword>
<comment type="function">
    <text evidence="3">Probably acts as a heme chaperone, transferring heme to an unknown acceptor. Binds one molecule of heme per monomer, possibly covalently. Binds 1 [4Fe-4S] cluster. The cluster is coordinated with 3 cysteines and an exchangeable S-adenosyl-L-methionine.</text>
</comment>
<dbReference type="Proteomes" id="UP000321400">
    <property type="component" value="Unassembled WGS sequence"/>
</dbReference>
<comment type="caution">
    <text evidence="5">The sequence shown here is derived from an EMBL/GenBank/DDBJ whole genome shotgun (WGS) entry which is preliminary data.</text>
</comment>
<evidence type="ECO:0000313" key="6">
    <source>
        <dbReference type="Proteomes" id="UP000321400"/>
    </source>
</evidence>
<dbReference type="GO" id="GO:0004109">
    <property type="term" value="F:coproporphyrinogen oxidase activity"/>
    <property type="evidence" value="ECO:0007669"/>
    <property type="project" value="InterPro"/>
</dbReference>
<dbReference type="SFLD" id="SFLDG01065">
    <property type="entry name" value="anaerobic_coproporphyrinogen-I"/>
    <property type="match status" value="1"/>
</dbReference>
<dbReference type="InterPro" id="IPR034505">
    <property type="entry name" value="Coproporphyrinogen-III_oxidase"/>
</dbReference>
<dbReference type="SFLD" id="SFLDF00562">
    <property type="entry name" value="HemN-like__clustered_with_heat"/>
    <property type="match status" value="1"/>
</dbReference>
<dbReference type="InterPro" id="IPR004559">
    <property type="entry name" value="HemW-like"/>
</dbReference>
<dbReference type="InterPro" id="IPR058240">
    <property type="entry name" value="rSAM_sf"/>
</dbReference>
<keyword evidence="3" id="KW-0949">S-adenosyl-L-methionine</keyword>
<dbReference type="Pfam" id="PF04055">
    <property type="entry name" value="Radical_SAM"/>
    <property type="match status" value="1"/>
</dbReference>
<dbReference type="GO" id="GO:0051539">
    <property type="term" value="F:4 iron, 4 sulfur cluster binding"/>
    <property type="evidence" value="ECO:0007669"/>
    <property type="project" value="UniProtKB-UniRule"/>
</dbReference>
<proteinExistence type="inferred from homology"/>
<keyword evidence="3" id="KW-0479">Metal-binding</keyword>
<keyword evidence="6" id="KW-1185">Reference proteome</keyword>
<name>A0A511X3A7_9BACI</name>
<dbReference type="STRING" id="442899.SAMN05720591_107104"/>
<organism evidence="5 6">
    <name type="scientific">Halolactibacillus alkaliphilus</name>
    <dbReference type="NCBI Taxonomy" id="442899"/>
    <lineage>
        <taxon>Bacteria</taxon>
        <taxon>Bacillati</taxon>
        <taxon>Bacillota</taxon>
        <taxon>Bacilli</taxon>
        <taxon>Bacillales</taxon>
        <taxon>Bacillaceae</taxon>
        <taxon>Halolactibacillus</taxon>
    </lineage>
</organism>
<dbReference type="SFLD" id="SFLDF00288">
    <property type="entry name" value="HemN-like__clustered_with_nucl"/>
    <property type="match status" value="1"/>
</dbReference>
<dbReference type="SUPFAM" id="SSF102114">
    <property type="entry name" value="Radical SAM enzymes"/>
    <property type="match status" value="1"/>
</dbReference>
<dbReference type="Pfam" id="PF06969">
    <property type="entry name" value="HemN_C"/>
    <property type="match status" value="1"/>
</dbReference>
<keyword evidence="3" id="KW-0349">Heme</keyword>
<keyword evidence="3" id="KW-0408">Iron</keyword>
<sequence>MITSVYIHIPFCEKICHYCDFTKFFYEEQMADDYLTALEKEIHHYITSPKKKMRTIYVGGGTPTALNERQLERLLLLIADRFDTAHVLEYTFEANPGDLSPGKIALLKQYGVNRISMGVQVFDDALLEELGRLHRVQDVDDNIHSLLAHGINNISIDLMYGLPNQTLAGFERTLNKALSYDLPHYSSYSLQIEPKTVFYQRYMKGKLHKAPEELEASMFEVLLKKMTEKGKIQYEVSNFGEPGYESQHNLTYWDNQYYYGFGAGASGYLPQERYINNRPFPAYVKAVTEKGEAVLNRDPITIKEEVEEQMFLGLRKREGVKRETFYRRFGFHFDVLYGSAIQDLVDKTWIEDSGTAIRLTDHGQLFGNSVFQAFLLADGINLADYIN</sequence>
<dbReference type="GO" id="GO:0046872">
    <property type="term" value="F:metal ion binding"/>
    <property type="evidence" value="ECO:0007669"/>
    <property type="project" value="UniProtKB-UniRule"/>
</dbReference>
<keyword evidence="3" id="KW-0143">Chaperone</keyword>
<keyword evidence="3" id="KW-0411">Iron-sulfur</keyword>
<evidence type="ECO:0000256" key="1">
    <source>
        <dbReference type="ARBA" id="ARBA00006100"/>
    </source>
</evidence>
<dbReference type="GO" id="GO:0005737">
    <property type="term" value="C:cytoplasm"/>
    <property type="evidence" value="ECO:0007669"/>
    <property type="project" value="UniProtKB-SubCell"/>
</dbReference>
<dbReference type="GO" id="GO:0006779">
    <property type="term" value="P:porphyrin-containing compound biosynthetic process"/>
    <property type="evidence" value="ECO:0007669"/>
    <property type="project" value="InterPro"/>
</dbReference>